<reference evidence="1" key="1">
    <citation type="submission" date="2020-04" db="EMBL/GenBank/DDBJ databases">
        <authorList>
            <person name="Chiriac C."/>
            <person name="Salcher M."/>
            <person name="Ghai R."/>
            <person name="Kavagutti S V."/>
        </authorList>
    </citation>
    <scope>NUCLEOTIDE SEQUENCE</scope>
</reference>
<gene>
    <name evidence="1" type="ORF">UFOVP724_38</name>
</gene>
<sequence length="72" mass="8248">MPAKSKSYEFVHVTVGNAHVWAQHVEAVFKRSNNVLHLQTTGNVRYLVKCRSLNERNSIIDILSKGFSYEND</sequence>
<name>A0A6J5NS84_9CAUD</name>
<proteinExistence type="predicted"/>
<evidence type="ECO:0000313" key="1">
    <source>
        <dbReference type="EMBL" id="CAB4159995.1"/>
    </source>
</evidence>
<protein>
    <submittedName>
        <fullName evidence="1">Uncharacterized protein</fullName>
    </submittedName>
</protein>
<organism evidence="1">
    <name type="scientific">uncultured Caudovirales phage</name>
    <dbReference type="NCBI Taxonomy" id="2100421"/>
    <lineage>
        <taxon>Viruses</taxon>
        <taxon>Duplodnaviria</taxon>
        <taxon>Heunggongvirae</taxon>
        <taxon>Uroviricota</taxon>
        <taxon>Caudoviricetes</taxon>
        <taxon>Peduoviridae</taxon>
        <taxon>Maltschvirus</taxon>
        <taxon>Maltschvirus maltsch</taxon>
    </lineage>
</organism>
<accession>A0A6J5NS84</accession>
<dbReference type="EMBL" id="LR796696">
    <property type="protein sequence ID" value="CAB4159995.1"/>
    <property type="molecule type" value="Genomic_DNA"/>
</dbReference>